<dbReference type="PANTHER" id="PTHR11373:SF4">
    <property type="entry name" value="DEOXYNUCLEOSIDE TRIPHOSPHATE TRIPHOSPHOHYDROLASE SAMHD1"/>
    <property type="match status" value="1"/>
</dbReference>
<dbReference type="SMART" id="SM00471">
    <property type="entry name" value="HDc"/>
    <property type="match status" value="1"/>
</dbReference>
<dbReference type="PANTHER" id="PTHR11373">
    <property type="entry name" value="DEOXYNUCLEOSIDE TRIPHOSPHATE TRIPHOSPHOHYDROLASE"/>
    <property type="match status" value="1"/>
</dbReference>
<reference evidence="3" key="1">
    <citation type="submission" date="2021-05" db="EMBL/GenBank/DDBJ databases">
        <authorList>
            <person name="Alioto T."/>
            <person name="Alioto T."/>
            <person name="Gomez Garrido J."/>
        </authorList>
    </citation>
    <scope>NUCLEOTIDE SEQUENCE</scope>
</reference>
<dbReference type="InterPro" id="IPR003607">
    <property type="entry name" value="HD/PDEase_dom"/>
</dbReference>
<dbReference type="AlphaFoldDB" id="A0A8D8RQ34"/>
<dbReference type="Gene3D" id="1.10.3210.10">
    <property type="entry name" value="Hypothetical protein af1432"/>
    <property type="match status" value="1"/>
</dbReference>
<dbReference type="GO" id="GO:0008832">
    <property type="term" value="F:dGTPase activity"/>
    <property type="evidence" value="ECO:0007669"/>
    <property type="project" value="TreeGrafter"/>
</dbReference>
<keyword evidence="3" id="KW-0378">Hydrolase</keyword>
<dbReference type="GO" id="GO:0006203">
    <property type="term" value="P:dGTP catabolic process"/>
    <property type="evidence" value="ECO:0007669"/>
    <property type="project" value="TreeGrafter"/>
</dbReference>
<sequence length="368" mass="42523">MKRSLSPSCGCHLSKISCNNNNIMTMDQHKVFNDSVHGHMKVHPLCVSIIDTPQFQRLRYIKQLSTSYWVYPGACHNRFEHSLGVSYLAGCMVDALVHNTPDLVITPEEKLSVEIAGLCHDLGHGPWSHTWERFVKQFGHEWKHEQGSEEMLDYLIEDNNLAPKFEEYNLNLELIKELIRGEGTSLPTDKRYLYQIIANKSNDIDVDKWDYFLRDGHQLNLKITFDYSRMLAFCVVMPGGPGLDGPQIAFRNKEAPNIFDMFRVRADLHWRAYQHAAVKNTELLLVDALVAANEFFHVEVDGKKYRLSECHENVKAMVQITDHILNVIQYSQDSNLEPAQALIKRLMKRKLYTLLGEYKFDKVRGLIE</sequence>
<organism evidence="3">
    <name type="scientific">Cacopsylla melanoneura</name>
    <dbReference type="NCBI Taxonomy" id="428564"/>
    <lineage>
        <taxon>Eukaryota</taxon>
        <taxon>Metazoa</taxon>
        <taxon>Ecdysozoa</taxon>
        <taxon>Arthropoda</taxon>
        <taxon>Hexapoda</taxon>
        <taxon>Insecta</taxon>
        <taxon>Pterygota</taxon>
        <taxon>Neoptera</taxon>
        <taxon>Paraneoptera</taxon>
        <taxon>Hemiptera</taxon>
        <taxon>Sternorrhyncha</taxon>
        <taxon>Psylloidea</taxon>
        <taxon>Psyllidae</taxon>
        <taxon>Psyllinae</taxon>
        <taxon>Cacopsylla</taxon>
    </lineage>
</organism>
<dbReference type="Pfam" id="PF01966">
    <property type="entry name" value="HD"/>
    <property type="match status" value="1"/>
</dbReference>
<dbReference type="SUPFAM" id="SSF109604">
    <property type="entry name" value="HD-domain/PDEase-like"/>
    <property type="match status" value="1"/>
</dbReference>
<evidence type="ECO:0000313" key="3">
    <source>
        <dbReference type="EMBL" id="CAG6654331.1"/>
    </source>
</evidence>
<dbReference type="GO" id="GO:0005634">
    <property type="term" value="C:nucleus"/>
    <property type="evidence" value="ECO:0007669"/>
    <property type="project" value="TreeGrafter"/>
</dbReference>
<dbReference type="PROSITE" id="PS51831">
    <property type="entry name" value="HD"/>
    <property type="match status" value="1"/>
</dbReference>
<evidence type="ECO:0000259" key="2">
    <source>
        <dbReference type="PROSITE" id="PS51831"/>
    </source>
</evidence>
<proteinExistence type="inferred from homology"/>
<name>A0A8D8RQ34_9HEMI</name>
<feature type="domain" description="HD" evidence="2">
    <location>
        <begin position="78"/>
        <end position="212"/>
    </location>
</feature>
<accession>A0A8D8RQ34</accession>
<protein>
    <submittedName>
        <fullName evidence="3">Deoxynucleoside triphosphate triphosphohydrolase SAMHD1</fullName>
    </submittedName>
</protein>
<comment type="similarity">
    <text evidence="1">Belongs to the SAMHD1 family.</text>
</comment>
<dbReference type="InterPro" id="IPR050135">
    <property type="entry name" value="dGTPase-like"/>
</dbReference>
<dbReference type="EMBL" id="HBUF01177363">
    <property type="protein sequence ID" value="CAG6654331.1"/>
    <property type="molecule type" value="Transcribed_RNA"/>
</dbReference>
<dbReference type="InterPro" id="IPR006674">
    <property type="entry name" value="HD_domain"/>
</dbReference>
<dbReference type="CDD" id="cd00077">
    <property type="entry name" value="HDc"/>
    <property type="match status" value="1"/>
</dbReference>
<evidence type="ECO:0000256" key="1">
    <source>
        <dbReference type="ARBA" id="ARBA00005776"/>
    </source>
</evidence>